<reference evidence="5" key="1">
    <citation type="submission" date="2023-10" db="EMBL/GenBank/DDBJ databases">
        <title>Genome assembly of Pristionchus species.</title>
        <authorList>
            <person name="Yoshida K."/>
            <person name="Sommer R.J."/>
        </authorList>
    </citation>
    <scope>NUCLEOTIDE SEQUENCE</scope>
    <source>
        <strain evidence="5">RS0144</strain>
    </source>
</reference>
<dbReference type="PROSITE" id="PS51843">
    <property type="entry name" value="NR_LBD"/>
    <property type="match status" value="1"/>
</dbReference>
<name>A0AAV5T4V3_9BILA</name>
<keyword evidence="3" id="KW-0675">Receptor</keyword>
<dbReference type="SUPFAM" id="SSF48508">
    <property type="entry name" value="Nuclear receptor ligand-binding domain"/>
    <property type="match status" value="1"/>
</dbReference>
<evidence type="ECO:0000259" key="4">
    <source>
        <dbReference type="PROSITE" id="PS51843"/>
    </source>
</evidence>
<gene>
    <name evidence="5" type="ORF">PENTCL1PPCAC_12720</name>
</gene>
<comment type="caution">
    <text evidence="5">The sequence shown here is derived from an EMBL/GenBank/DDBJ whole genome shotgun (WGS) entry which is preliminary data.</text>
</comment>
<accession>A0AAV5T4V3</accession>
<evidence type="ECO:0000256" key="3">
    <source>
        <dbReference type="ARBA" id="ARBA00023170"/>
    </source>
</evidence>
<dbReference type="Proteomes" id="UP001432027">
    <property type="component" value="Unassembled WGS sequence"/>
</dbReference>
<evidence type="ECO:0000313" key="5">
    <source>
        <dbReference type="EMBL" id="GMS90545.1"/>
    </source>
</evidence>
<feature type="domain" description="NR LBD" evidence="4">
    <location>
        <begin position="1"/>
        <end position="173"/>
    </location>
</feature>
<feature type="non-terminal residue" evidence="5">
    <location>
        <position position="1"/>
    </location>
</feature>
<proteinExistence type="predicted"/>
<keyword evidence="6" id="KW-1185">Reference proteome</keyword>
<dbReference type="InterPro" id="IPR035500">
    <property type="entry name" value="NHR-like_dom_sf"/>
</dbReference>
<dbReference type="EMBL" id="BTSX01000003">
    <property type="protein sequence ID" value="GMS90545.1"/>
    <property type="molecule type" value="Genomic_DNA"/>
</dbReference>
<dbReference type="GO" id="GO:0005634">
    <property type="term" value="C:nucleus"/>
    <property type="evidence" value="ECO:0007669"/>
    <property type="project" value="TreeGrafter"/>
</dbReference>
<organism evidence="5 6">
    <name type="scientific">Pristionchus entomophagus</name>
    <dbReference type="NCBI Taxonomy" id="358040"/>
    <lineage>
        <taxon>Eukaryota</taxon>
        <taxon>Metazoa</taxon>
        <taxon>Ecdysozoa</taxon>
        <taxon>Nematoda</taxon>
        <taxon>Chromadorea</taxon>
        <taxon>Rhabditida</taxon>
        <taxon>Rhabditina</taxon>
        <taxon>Diplogasteromorpha</taxon>
        <taxon>Diplogasteroidea</taxon>
        <taxon>Neodiplogasteridae</taxon>
        <taxon>Pristionchus</taxon>
    </lineage>
</organism>
<dbReference type="Pfam" id="PF00104">
    <property type="entry name" value="Hormone_recep"/>
    <property type="match status" value="1"/>
</dbReference>
<dbReference type="GO" id="GO:0003700">
    <property type="term" value="F:DNA-binding transcription factor activity"/>
    <property type="evidence" value="ECO:0007669"/>
    <property type="project" value="TreeGrafter"/>
</dbReference>
<protein>
    <recommendedName>
        <fullName evidence="4">NR LBD domain-containing protein</fullName>
    </recommendedName>
</protein>
<evidence type="ECO:0000313" key="6">
    <source>
        <dbReference type="Proteomes" id="UP001432027"/>
    </source>
</evidence>
<dbReference type="PANTHER" id="PTHR46011:SF6">
    <property type="entry name" value="HIGH ZINC ACTIVATED NUCLEAR RECEPTOR PROTEIN"/>
    <property type="match status" value="1"/>
</dbReference>
<evidence type="ECO:0000256" key="2">
    <source>
        <dbReference type="ARBA" id="ARBA00023163"/>
    </source>
</evidence>
<keyword evidence="2" id="KW-0804">Transcription</keyword>
<keyword evidence="1" id="KW-0805">Transcription regulation</keyword>
<sequence>SKYSMIFPTSQMFLRGVMDFALVIFSDFRKLSAIDQDSIVRLNFKLIQSLDGTYRAHYLFPNDCAVMTTYMSFVNDESLNSFFDDCPNEINKAYAIGQFRKNMKRNINITKSQFLQVKPSVDEFIALFGLSIWNDYTGSLRQELSEIASKNRAMIMEELHQLYTRKFVTNYAV</sequence>
<dbReference type="PANTHER" id="PTHR46011">
    <property type="entry name" value="NUCLEAR HORMONE RECEPTOR FAMILY MEMBER NHR-86-RELATED"/>
    <property type="match status" value="1"/>
</dbReference>
<dbReference type="InterPro" id="IPR000536">
    <property type="entry name" value="Nucl_hrmn_rcpt_lig-bd"/>
</dbReference>
<evidence type="ECO:0000256" key="1">
    <source>
        <dbReference type="ARBA" id="ARBA00023015"/>
    </source>
</evidence>
<dbReference type="AlphaFoldDB" id="A0AAV5T4V3"/>